<organism evidence="1 2">
    <name type="scientific">Stachybotrys chlorohalonatus (strain IBT 40285)</name>
    <dbReference type="NCBI Taxonomy" id="1283841"/>
    <lineage>
        <taxon>Eukaryota</taxon>
        <taxon>Fungi</taxon>
        <taxon>Dikarya</taxon>
        <taxon>Ascomycota</taxon>
        <taxon>Pezizomycotina</taxon>
        <taxon>Sordariomycetes</taxon>
        <taxon>Hypocreomycetidae</taxon>
        <taxon>Hypocreales</taxon>
        <taxon>Stachybotryaceae</taxon>
        <taxon>Stachybotrys</taxon>
    </lineage>
</organism>
<name>A0A084R2Z6_STAC4</name>
<sequence>MRPCGLTRNKAAD</sequence>
<dbReference type="InParanoid" id="A0A084R2Z6"/>
<evidence type="ECO:0000313" key="1">
    <source>
        <dbReference type="EMBL" id="KFA70581.1"/>
    </source>
</evidence>
<gene>
    <name evidence="1" type="ORF">S40285_10753</name>
</gene>
<dbReference type="EMBL" id="KL659177">
    <property type="protein sequence ID" value="KFA70581.1"/>
    <property type="molecule type" value="Genomic_DNA"/>
</dbReference>
<evidence type="ECO:0000313" key="2">
    <source>
        <dbReference type="Proteomes" id="UP000028524"/>
    </source>
</evidence>
<dbReference type="HOGENOM" id="CLU_3436106_0_0_1"/>
<feature type="non-terminal residue" evidence="1">
    <location>
        <position position="13"/>
    </location>
</feature>
<keyword evidence="2" id="KW-1185">Reference proteome</keyword>
<protein>
    <submittedName>
        <fullName evidence="1">Uncharacterized protein</fullName>
    </submittedName>
</protein>
<reference evidence="1 2" key="1">
    <citation type="journal article" date="2014" name="BMC Genomics">
        <title>Comparative genome sequencing reveals chemotype-specific gene clusters in the toxigenic black mold Stachybotrys.</title>
        <authorList>
            <person name="Semeiks J."/>
            <person name="Borek D."/>
            <person name="Otwinowski Z."/>
            <person name="Grishin N.V."/>
        </authorList>
    </citation>
    <scope>NUCLEOTIDE SEQUENCE [LARGE SCALE GENOMIC DNA]</scope>
    <source>
        <strain evidence="1 2">IBT 40285</strain>
    </source>
</reference>
<accession>A0A084R2Z6</accession>
<proteinExistence type="predicted"/>
<dbReference type="Proteomes" id="UP000028524">
    <property type="component" value="Unassembled WGS sequence"/>
</dbReference>